<comment type="caution">
    <text evidence="1">The sequence shown here is derived from an EMBL/GenBank/DDBJ whole genome shotgun (WGS) entry which is preliminary data.</text>
</comment>
<dbReference type="AlphaFoldDB" id="A0AAD8NXL2"/>
<organism evidence="1 2">
    <name type="scientific">Tagetes erecta</name>
    <name type="common">African marigold</name>
    <dbReference type="NCBI Taxonomy" id="13708"/>
    <lineage>
        <taxon>Eukaryota</taxon>
        <taxon>Viridiplantae</taxon>
        <taxon>Streptophyta</taxon>
        <taxon>Embryophyta</taxon>
        <taxon>Tracheophyta</taxon>
        <taxon>Spermatophyta</taxon>
        <taxon>Magnoliopsida</taxon>
        <taxon>eudicotyledons</taxon>
        <taxon>Gunneridae</taxon>
        <taxon>Pentapetalae</taxon>
        <taxon>asterids</taxon>
        <taxon>campanulids</taxon>
        <taxon>Asterales</taxon>
        <taxon>Asteraceae</taxon>
        <taxon>Asteroideae</taxon>
        <taxon>Heliantheae alliance</taxon>
        <taxon>Tageteae</taxon>
        <taxon>Tagetes</taxon>
    </lineage>
</organism>
<proteinExistence type="predicted"/>
<dbReference type="Proteomes" id="UP001229421">
    <property type="component" value="Unassembled WGS sequence"/>
</dbReference>
<protein>
    <submittedName>
        <fullName evidence="1">Uncharacterized protein</fullName>
    </submittedName>
</protein>
<accession>A0AAD8NXL2</accession>
<evidence type="ECO:0000313" key="1">
    <source>
        <dbReference type="EMBL" id="KAK1431775.1"/>
    </source>
</evidence>
<name>A0AAD8NXL2_TARER</name>
<gene>
    <name evidence="1" type="ORF">QVD17_08412</name>
</gene>
<dbReference type="EMBL" id="JAUHHV010000002">
    <property type="protein sequence ID" value="KAK1431775.1"/>
    <property type="molecule type" value="Genomic_DNA"/>
</dbReference>
<sequence length="172" mass="19020">MTVFADQNSCSVVARVQFSTITKAAVVYALDLREYDSIKASISLTTYSFCFIWCAGNEAHGVVMRLIKPEFKLQTHIPELLLILGIGKGVSLTGTKEASKLHICCSSTIPGVYCDSKVFIKYILCRMHVVIAVNEECQPLPLLQKLIVDRLGEVYDIPEKVELYNAVNGGCK</sequence>
<evidence type="ECO:0000313" key="2">
    <source>
        <dbReference type="Proteomes" id="UP001229421"/>
    </source>
</evidence>
<keyword evidence="2" id="KW-1185">Reference proteome</keyword>
<reference evidence="1" key="1">
    <citation type="journal article" date="2023" name="bioRxiv">
        <title>Improved chromosome-level genome assembly for marigold (Tagetes erecta).</title>
        <authorList>
            <person name="Jiang F."/>
            <person name="Yuan L."/>
            <person name="Wang S."/>
            <person name="Wang H."/>
            <person name="Xu D."/>
            <person name="Wang A."/>
            <person name="Fan W."/>
        </authorList>
    </citation>
    <scope>NUCLEOTIDE SEQUENCE</scope>
    <source>
        <strain evidence="1">WSJ</strain>
        <tissue evidence="1">Leaf</tissue>
    </source>
</reference>